<dbReference type="EMBL" id="BBRZ01000062">
    <property type="protein sequence ID" value="GAM57732.1"/>
    <property type="molecule type" value="Genomic_DNA"/>
</dbReference>
<dbReference type="Proteomes" id="UP000031671">
    <property type="component" value="Unassembled WGS sequence"/>
</dbReference>
<protein>
    <submittedName>
        <fullName evidence="1">Uncharacterized protein</fullName>
    </submittedName>
</protein>
<accession>A0A0B8PE13</accession>
<reference evidence="2 3" key="2">
    <citation type="submission" date="2015-01" db="EMBL/GenBank/DDBJ databases">
        <title>Vibrio sp. C5 JCM 19232 whole genome shotgun sequence.</title>
        <authorList>
            <person name="Sawabe T."/>
            <person name="Meirelles P."/>
            <person name="Feng G."/>
            <person name="Sayaka M."/>
            <person name="Hattori M."/>
            <person name="Ohkuma M."/>
        </authorList>
    </citation>
    <scope>NUCLEOTIDE SEQUENCE [LARGE SCALE GENOMIC DNA]</scope>
    <source>
        <strain evidence="2 3">JCM19232</strain>
    </source>
</reference>
<keyword evidence="4" id="KW-1185">Reference proteome</keyword>
<accession>A0A0B8NZF9</accession>
<dbReference type="Proteomes" id="UP000031670">
    <property type="component" value="Unassembled WGS sequence"/>
</dbReference>
<evidence type="ECO:0000313" key="4">
    <source>
        <dbReference type="Proteomes" id="UP000031671"/>
    </source>
</evidence>
<comment type="caution">
    <text evidence="1">The sequence shown here is derived from an EMBL/GenBank/DDBJ whole genome shotgun (WGS) entry which is preliminary data.</text>
</comment>
<sequence length="46" mass="5180">MLHQLIVNVRKPFLKMVPIPTPELYEGEGSLSQVSHLCKKLGITHP</sequence>
<evidence type="ECO:0000313" key="3">
    <source>
        <dbReference type="Proteomes" id="UP000031670"/>
    </source>
</evidence>
<name>A0A0B8NZF9_9VIBR</name>
<dbReference type="AlphaFoldDB" id="A0A0B8NZF9"/>
<proteinExistence type="predicted"/>
<dbReference type="EMBL" id="BBSA01000017">
    <property type="protein sequence ID" value="GAM65210.1"/>
    <property type="molecule type" value="Genomic_DNA"/>
</dbReference>
<organism evidence="1 4">
    <name type="scientific">Vibrio ishigakensis</name>
    <dbReference type="NCBI Taxonomy" id="1481914"/>
    <lineage>
        <taxon>Bacteria</taxon>
        <taxon>Pseudomonadati</taxon>
        <taxon>Pseudomonadota</taxon>
        <taxon>Gammaproteobacteria</taxon>
        <taxon>Vibrionales</taxon>
        <taxon>Vibrionaceae</taxon>
        <taxon>Vibrio</taxon>
    </lineage>
</organism>
<evidence type="ECO:0000313" key="1">
    <source>
        <dbReference type="EMBL" id="GAM57732.1"/>
    </source>
</evidence>
<gene>
    <name evidence="1" type="ORF">JCM19231_82</name>
    <name evidence="2" type="ORF">JCM19232_2085</name>
</gene>
<evidence type="ECO:0000313" key="2">
    <source>
        <dbReference type="EMBL" id="GAM65210.1"/>
    </source>
</evidence>
<reference evidence="3 4" key="3">
    <citation type="submission" date="2015-01" db="EMBL/GenBank/DDBJ databases">
        <authorList>
            <consortium name="NBRP consortium"/>
            <person name="Sawabe T."/>
            <person name="Meirelles P."/>
            <person name="Feng G."/>
            <person name="Sayaka M."/>
            <person name="Hattori M."/>
            <person name="Ohkuma M."/>
        </authorList>
    </citation>
    <scope>NUCLEOTIDE SEQUENCE [LARGE SCALE GENOMIC DNA]</scope>
    <source>
        <strain evidence="4">JCM 19231</strain>
        <strain evidence="1">JCM19231</strain>
        <strain evidence="2 3">JCM19232</strain>
    </source>
</reference>
<reference evidence="1 4" key="1">
    <citation type="submission" date="2015-01" db="EMBL/GenBank/DDBJ databases">
        <title>Vibrio sp. C1 JCM 19231 whole genome shotgun sequence.</title>
        <authorList>
            <person name="Sawabe T."/>
            <person name="Meirelles P."/>
            <person name="Feng G."/>
            <person name="Sayaka M."/>
            <person name="Hattori M."/>
            <person name="Ohkuma M."/>
        </authorList>
    </citation>
    <scope>NUCLEOTIDE SEQUENCE [LARGE SCALE GENOMIC DNA]</scope>
    <source>
        <strain evidence="4">JCM 19231</strain>
        <strain evidence="1">JCM19231</strain>
    </source>
</reference>